<organism evidence="12 13">
    <name type="scientific">Anguilla anguilla</name>
    <name type="common">European freshwater eel</name>
    <name type="synonym">Muraena anguilla</name>
    <dbReference type="NCBI Taxonomy" id="7936"/>
    <lineage>
        <taxon>Eukaryota</taxon>
        <taxon>Metazoa</taxon>
        <taxon>Chordata</taxon>
        <taxon>Craniata</taxon>
        <taxon>Vertebrata</taxon>
        <taxon>Euteleostomi</taxon>
        <taxon>Actinopterygii</taxon>
        <taxon>Neopterygii</taxon>
        <taxon>Teleostei</taxon>
        <taxon>Anguilliformes</taxon>
        <taxon>Anguillidae</taxon>
        <taxon>Anguilla</taxon>
    </lineage>
</organism>
<feature type="region of interest" description="Disordered" evidence="10">
    <location>
        <begin position="219"/>
        <end position="244"/>
    </location>
</feature>
<feature type="domain" description="C2H2-type" evidence="11">
    <location>
        <begin position="501"/>
        <end position="528"/>
    </location>
</feature>
<evidence type="ECO:0000256" key="3">
    <source>
        <dbReference type="ARBA" id="ARBA00022723"/>
    </source>
</evidence>
<reference evidence="12" key="1">
    <citation type="submission" date="2021-01" db="EMBL/GenBank/DDBJ databases">
        <title>A chromosome-scale assembly of European eel, Anguilla anguilla.</title>
        <authorList>
            <person name="Henkel C."/>
            <person name="Jong-Raadsen S.A."/>
            <person name="Dufour S."/>
            <person name="Weltzien F.-A."/>
            <person name="Palstra A.P."/>
            <person name="Pelster B."/>
            <person name="Spaink H.P."/>
            <person name="Van Den Thillart G.E."/>
            <person name="Jansen H."/>
            <person name="Zahm M."/>
            <person name="Klopp C."/>
            <person name="Cedric C."/>
            <person name="Louis A."/>
            <person name="Berthelot C."/>
            <person name="Parey E."/>
            <person name="Roest Crollius H."/>
            <person name="Montfort J."/>
            <person name="Robinson-Rechavi M."/>
            <person name="Bucao C."/>
            <person name="Bouchez O."/>
            <person name="Gislard M."/>
            <person name="Lluch J."/>
            <person name="Milhes M."/>
            <person name="Lampietro C."/>
            <person name="Lopez Roques C."/>
            <person name="Donnadieu C."/>
            <person name="Braasch I."/>
            <person name="Desvignes T."/>
            <person name="Postlethwait J."/>
            <person name="Bobe J."/>
            <person name="Guiguen Y."/>
            <person name="Dirks R."/>
        </authorList>
    </citation>
    <scope>NUCLEOTIDE SEQUENCE</scope>
    <source>
        <strain evidence="12">Tag_6206</strain>
        <tissue evidence="12">Liver</tissue>
    </source>
</reference>
<dbReference type="FunFam" id="3.30.160.60:FF:001182">
    <property type="entry name" value="Zinc finger, C2H2 type"/>
    <property type="match status" value="1"/>
</dbReference>
<evidence type="ECO:0000256" key="5">
    <source>
        <dbReference type="ARBA" id="ARBA00022771"/>
    </source>
</evidence>
<dbReference type="SMART" id="SM00355">
    <property type="entry name" value="ZnF_C2H2"/>
    <property type="match status" value="9"/>
</dbReference>
<dbReference type="Pfam" id="PF00096">
    <property type="entry name" value="zf-C2H2"/>
    <property type="match status" value="8"/>
</dbReference>
<feature type="region of interest" description="Disordered" evidence="10">
    <location>
        <begin position="166"/>
        <end position="190"/>
    </location>
</feature>
<dbReference type="InterPro" id="IPR050758">
    <property type="entry name" value="Znf_C2H2-type"/>
</dbReference>
<feature type="domain" description="C2H2-type" evidence="11">
    <location>
        <begin position="669"/>
        <end position="693"/>
    </location>
</feature>
<comment type="similarity">
    <text evidence="2">Belongs to the krueppel C2H2-type zinc-finger protein family.</text>
</comment>
<feature type="domain" description="C2H2-type" evidence="11">
    <location>
        <begin position="613"/>
        <end position="640"/>
    </location>
</feature>
<dbReference type="PROSITE" id="PS50157">
    <property type="entry name" value="ZINC_FINGER_C2H2_2"/>
    <property type="match status" value="8"/>
</dbReference>
<evidence type="ECO:0000256" key="7">
    <source>
        <dbReference type="ARBA" id="ARBA00023125"/>
    </source>
</evidence>
<dbReference type="PROSITE" id="PS00028">
    <property type="entry name" value="ZINC_FINGER_C2H2_1"/>
    <property type="match status" value="8"/>
</dbReference>
<feature type="compositionally biased region" description="Basic and acidic residues" evidence="10">
    <location>
        <begin position="281"/>
        <end position="298"/>
    </location>
</feature>
<dbReference type="Pfam" id="PF14973">
    <property type="entry name" value="TINF2_N"/>
    <property type="match status" value="1"/>
</dbReference>
<dbReference type="FunFam" id="3.30.160.60:FF:001954">
    <property type="entry name" value="Zinc finger protein 787"/>
    <property type="match status" value="1"/>
</dbReference>
<accession>A0A9D3MD93</accession>
<comment type="caution">
    <text evidence="12">The sequence shown here is derived from an EMBL/GenBank/DDBJ whole genome shotgun (WGS) entry which is preliminary data.</text>
</comment>
<keyword evidence="7" id="KW-0238">DNA-binding</keyword>
<protein>
    <recommendedName>
        <fullName evidence="11">C2H2-type domain-containing protein</fullName>
    </recommendedName>
</protein>
<keyword evidence="8" id="KW-0539">Nucleus</keyword>
<dbReference type="EMBL" id="JAFIRN010000006">
    <property type="protein sequence ID" value="KAG5846414.1"/>
    <property type="molecule type" value="Genomic_DNA"/>
</dbReference>
<keyword evidence="6" id="KW-0862">Zinc</keyword>
<dbReference type="GO" id="GO:0008270">
    <property type="term" value="F:zinc ion binding"/>
    <property type="evidence" value="ECO:0007669"/>
    <property type="project" value="UniProtKB-KW"/>
</dbReference>
<dbReference type="FunFam" id="3.30.160.60:FF:000912">
    <property type="entry name" value="Zinc finger protein 660"/>
    <property type="match status" value="1"/>
</dbReference>
<feature type="region of interest" description="Disordered" evidence="10">
    <location>
        <begin position="257"/>
        <end position="298"/>
    </location>
</feature>
<keyword evidence="13" id="KW-1185">Reference proteome</keyword>
<dbReference type="PANTHER" id="PTHR23234">
    <property type="entry name" value="ZNF44 PROTEIN"/>
    <property type="match status" value="1"/>
</dbReference>
<proteinExistence type="inferred from homology"/>
<evidence type="ECO:0000256" key="4">
    <source>
        <dbReference type="ARBA" id="ARBA00022737"/>
    </source>
</evidence>
<dbReference type="InterPro" id="IPR029400">
    <property type="entry name" value="TINF2_N"/>
</dbReference>
<gene>
    <name evidence="12" type="ORF">ANANG_G00114720</name>
</gene>
<evidence type="ECO:0000313" key="13">
    <source>
        <dbReference type="Proteomes" id="UP001044222"/>
    </source>
</evidence>
<feature type="compositionally biased region" description="Polar residues" evidence="10">
    <location>
        <begin position="168"/>
        <end position="190"/>
    </location>
</feature>
<feature type="domain" description="C2H2-type" evidence="11">
    <location>
        <begin position="473"/>
        <end position="500"/>
    </location>
</feature>
<comment type="subcellular location">
    <subcellularLocation>
        <location evidence="1">Nucleus</location>
    </subcellularLocation>
</comment>
<dbReference type="FunFam" id="3.30.160.60:FF:000358">
    <property type="entry name" value="zinc finger protein 24"/>
    <property type="match status" value="2"/>
</dbReference>
<evidence type="ECO:0000256" key="8">
    <source>
        <dbReference type="ARBA" id="ARBA00023242"/>
    </source>
</evidence>
<dbReference type="GO" id="GO:0005634">
    <property type="term" value="C:nucleus"/>
    <property type="evidence" value="ECO:0007669"/>
    <property type="project" value="UniProtKB-SubCell"/>
</dbReference>
<evidence type="ECO:0000259" key="11">
    <source>
        <dbReference type="PROSITE" id="PS50157"/>
    </source>
</evidence>
<keyword evidence="4" id="KW-0677">Repeat</keyword>
<evidence type="ECO:0000256" key="6">
    <source>
        <dbReference type="ARBA" id="ARBA00022833"/>
    </source>
</evidence>
<dbReference type="AlphaFoldDB" id="A0A9D3MD93"/>
<dbReference type="InterPro" id="IPR036236">
    <property type="entry name" value="Znf_C2H2_sf"/>
</dbReference>
<keyword evidence="5 9" id="KW-0863">Zinc-finger</keyword>
<keyword evidence="3" id="KW-0479">Metal-binding</keyword>
<dbReference type="InterPro" id="IPR013087">
    <property type="entry name" value="Znf_C2H2_type"/>
</dbReference>
<feature type="domain" description="C2H2-type" evidence="11">
    <location>
        <begin position="585"/>
        <end position="612"/>
    </location>
</feature>
<feature type="domain" description="C2H2-type" evidence="11">
    <location>
        <begin position="529"/>
        <end position="556"/>
    </location>
</feature>
<name>A0A9D3MD93_ANGAN</name>
<evidence type="ECO:0000256" key="1">
    <source>
        <dbReference type="ARBA" id="ARBA00004123"/>
    </source>
</evidence>
<evidence type="ECO:0000313" key="12">
    <source>
        <dbReference type="EMBL" id="KAG5846414.1"/>
    </source>
</evidence>
<feature type="domain" description="C2H2-type" evidence="11">
    <location>
        <begin position="641"/>
        <end position="668"/>
    </location>
</feature>
<evidence type="ECO:0000256" key="10">
    <source>
        <dbReference type="SAM" id="MobiDB-lite"/>
    </source>
</evidence>
<dbReference type="PANTHER" id="PTHR23234:SF10">
    <property type="entry name" value="RIKEN CDNA 6720489N17 GENE-RELATED"/>
    <property type="match status" value="1"/>
</dbReference>
<dbReference type="FunFam" id="3.30.160.60:FF:002343">
    <property type="entry name" value="Zinc finger protein 33A"/>
    <property type="match status" value="1"/>
</dbReference>
<dbReference type="FunFam" id="3.30.160.60:FF:001920">
    <property type="entry name" value="Zinc finger protein 19"/>
    <property type="match status" value="1"/>
</dbReference>
<dbReference type="CDD" id="cd11657">
    <property type="entry name" value="TIN2_N"/>
    <property type="match status" value="1"/>
</dbReference>
<dbReference type="SUPFAM" id="SSF57667">
    <property type="entry name" value="beta-beta-alpha zinc fingers"/>
    <property type="match status" value="5"/>
</dbReference>
<sequence>METLRFTERENRDPALLVSSLHLLVPPLQLLSAAMWQVLQQQVVLHYGKLEEFVSLVMETFPELLSESQRTELTLGLQDMSPAETGCKTDPALEVLLWEFLSRLDQLLPVPDLKQTVFWLSAAPSVLEVCVQSVSYPDQLKTLLRHHRSLGKLDVNGTHPSMEDYKLSSMSCPPSQSVVDSTKLTNSNSQSESITDCMNCLSPASSGEDINAESLIDSSDYTGVEPKPSLNRCEDTEEKTERMSGYLLSREQEYKLTNMKEEEEDGERQSVKMELEDDVKDEERDWKEDGKERDDQREGCAAINQTIQADKLVKNEVKSKHVQQEEEEVSSLVTFCLLQQHREWIPQLEFTNGSVPVPSPLSSQLERPLKLLPSSSENGICAEASLIFPVISPRNQNAGQAAEVLSPVFACSQCPFVHTEEMNLQQHIEKVHPTELKMTLRSHHLPRSTQQLPNSAKTLPTLTQSHTGTPGAHPCSQCGKTFKSKFLLTTHKGMHKRERPHQCSQCENSFSSSHYLKIHQRTHTGERPYPCSHCGKSFAQSDKLKVHERIHTGERPYRCSQCGKSFIQADKLNLHQRTHTGERPYHCSLCGKSFTQSSTLKQHQRTHTGERPYRCSLCGGSFTQSSALKLHQRTHTGERPYHCLQCGKSFSSSSKLKLHLQTHTGERPYHCSHCGKSFTRSDYLVIHQRTHVP</sequence>
<evidence type="ECO:0000256" key="2">
    <source>
        <dbReference type="ARBA" id="ARBA00006991"/>
    </source>
</evidence>
<dbReference type="GO" id="GO:0003677">
    <property type="term" value="F:DNA binding"/>
    <property type="evidence" value="ECO:0007669"/>
    <property type="project" value="UniProtKB-KW"/>
</dbReference>
<dbReference type="Gene3D" id="3.30.160.60">
    <property type="entry name" value="Classic Zinc Finger"/>
    <property type="match status" value="8"/>
</dbReference>
<dbReference type="Proteomes" id="UP001044222">
    <property type="component" value="Unassembled WGS sequence"/>
</dbReference>
<evidence type="ECO:0000256" key="9">
    <source>
        <dbReference type="PROSITE-ProRule" id="PRU00042"/>
    </source>
</evidence>
<feature type="domain" description="C2H2-type" evidence="11">
    <location>
        <begin position="557"/>
        <end position="584"/>
    </location>
</feature>